<dbReference type="Ensembl" id="ENSCCET00000029686.1">
    <property type="protein sequence ID" value="ENSCCEP00000019531.1"/>
    <property type="gene ID" value="ENSCCEG00000017727.1"/>
</dbReference>
<dbReference type="PANTHER" id="PTHR11607:SF3">
    <property type="entry name" value="LYSOSOMAL ALPHA-MANNOSIDASE"/>
    <property type="match status" value="1"/>
</dbReference>
<dbReference type="Gene3D" id="3.20.110.10">
    <property type="entry name" value="Glycoside hydrolase 38, N terminal domain"/>
    <property type="match status" value="2"/>
</dbReference>
<dbReference type="GO" id="GO:0004559">
    <property type="term" value="F:alpha-mannosidase activity"/>
    <property type="evidence" value="ECO:0007669"/>
    <property type="project" value="InterPro"/>
</dbReference>
<evidence type="ECO:0000256" key="3">
    <source>
        <dbReference type="ARBA" id="ARBA00044241"/>
    </source>
</evidence>
<dbReference type="SUPFAM" id="SSF88713">
    <property type="entry name" value="Glycoside hydrolase/deacetylase"/>
    <property type="match status" value="2"/>
</dbReference>
<dbReference type="AlphaFoldDB" id="A0A8C0V692"/>
<dbReference type="InterPro" id="IPR050843">
    <property type="entry name" value="Glycosyl_Hydrlase_38"/>
</dbReference>
<dbReference type="PANTHER" id="PTHR11607">
    <property type="entry name" value="ALPHA-MANNOSIDASE"/>
    <property type="match status" value="1"/>
</dbReference>
<evidence type="ECO:0000256" key="2">
    <source>
        <dbReference type="ARBA" id="ARBA00044220"/>
    </source>
</evidence>
<feature type="domain" description="Glycoside hydrolase family 38 N-terminal" evidence="5">
    <location>
        <begin position="38"/>
        <end position="228"/>
    </location>
</feature>
<dbReference type="Pfam" id="PF01074">
    <property type="entry name" value="Glyco_hydro_38N"/>
    <property type="match status" value="1"/>
</dbReference>
<evidence type="ECO:0000313" key="6">
    <source>
        <dbReference type="Ensembl" id="ENSCCEP00000019531.1"/>
    </source>
</evidence>
<dbReference type="Proteomes" id="UP000694410">
    <property type="component" value="Unplaced"/>
</dbReference>
<proteinExistence type="predicted"/>
<accession>A0A8C0V692</accession>
<dbReference type="InterPro" id="IPR027291">
    <property type="entry name" value="Glyco_hydro_38_N_sf"/>
</dbReference>
<protein>
    <recommendedName>
        <fullName evidence="1">Lysosomal alpha-mannosidase</fullName>
    </recommendedName>
    <alternativeName>
        <fullName evidence="3">Lysosomal acid alpha-mannosidase</fullName>
    </alternativeName>
    <alternativeName>
        <fullName evidence="2">Mannosidase alpha class 2B member 1</fullName>
    </alternativeName>
    <alternativeName>
        <fullName evidence="4">Mannosidase alpha-B</fullName>
    </alternativeName>
</protein>
<keyword evidence="7" id="KW-1185">Reference proteome</keyword>
<dbReference type="GO" id="GO:0005764">
    <property type="term" value="C:lysosome"/>
    <property type="evidence" value="ECO:0007669"/>
    <property type="project" value="TreeGrafter"/>
</dbReference>
<dbReference type="GO" id="GO:0006013">
    <property type="term" value="P:mannose metabolic process"/>
    <property type="evidence" value="ECO:0007669"/>
    <property type="project" value="InterPro"/>
</dbReference>
<reference evidence="6" key="1">
    <citation type="submission" date="2025-08" db="UniProtKB">
        <authorList>
            <consortium name="Ensembl"/>
        </authorList>
    </citation>
    <scope>IDENTIFICATION</scope>
</reference>
<organism evidence="6 7">
    <name type="scientific">Cyanistes caeruleus</name>
    <name type="common">Eurasian blue tit</name>
    <name type="synonym">Parus caeruleus</name>
    <dbReference type="NCBI Taxonomy" id="156563"/>
    <lineage>
        <taxon>Eukaryota</taxon>
        <taxon>Metazoa</taxon>
        <taxon>Chordata</taxon>
        <taxon>Craniata</taxon>
        <taxon>Vertebrata</taxon>
        <taxon>Euteleostomi</taxon>
        <taxon>Archelosauria</taxon>
        <taxon>Archosauria</taxon>
        <taxon>Dinosauria</taxon>
        <taxon>Saurischia</taxon>
        <taxon>Theropoda</taxon>
        <taxon>Coelurosauria</taxon>
        <taxon>Aves</taxon>
        <taxon>Neognathae</taxon>
        <taxon>Neoaves</taxon>
        <taxon>Telluraves</taxon>
        <taxon>Australaves</taxon>
        <taxon>Passeriformes</taxon>
        <taxon>Paridae</taxon>
        <taxon>Cyanistes</taxon>
    </lineage>
</organism>
<reference evidence="6" key="2">
    <citation type="submission" date="2025-09" db="UniProtKB">
        <authorList>
            <consortium name="Ensembl"/>
        </authorList>
    </citation>
    <scope>IDENTIFICATION</scope>
</reference>
<dbReference type="InterPro" id="IPR000602">
    <property type="entry name" value="Glyco_hydro_38_N"/>
</dbReference>
<sequence>ECFWGDPGVSPECFWGAVPPRMAGAGRGGLVGVTLSVFGLVGGGWCMNDEAAAHYGGVLEQLGLGRRFLRRLFGRCGTPRVAWQIDPFGHSREMAATFAQVGDPEIPALLDPVQRVQPPCVCPLSPLAGEVTWLSLVTRLSRLSPGILPNMYNPPPGLCWDQLCSDPPVVDGDGPERNVDSVVTSFLRAAAQQYRTRHILMTMGSDFHYENAHLWFKNLDKLIAHANARV</sequence>
<evidence type="ECO:0000256" key="4">
    <source>
        <dbReference type="ARBA" id="ARBA00044360"/>
    </source>
</evidence>
<dbReference type="InterPro" id="IPR011330">
    <property type="entry name" value="Glyco_hydro/deAcase_b/a-brl"/>
</dbReference>
<evidence type="ECO:0000259" key="5">
    <source>
        <dbReference type="Pfam" id="PF01074"/>
    </source>
</evidence>
<evidence type="ECO:0000313" key="7">
    <source>
        <dbReference type="Proteomes" id="UP000694410"/>
    </source>
</evidence>
<name>A0A8C0V692_CYACU</name>
<evidence type="ECO:0000256" key="1">
    <source>
        <dbReference type="ARBA" id="ARBA00044166"/>
    </source>
</evidence>